<reference evidence="2 3" key="1">
    <citation type="submission" date="2023-02" db="EMBL/GenBank/DDBJ databases">
        <title>Genome sequence of Novosphingobium humi KACC 19094.</title>
        <authorList>
            <person name="Kim S."/>
            <person name="Heo J."/>
            <person name="Kwon S.-W."/>
        </authorList>
    </citation>
    <scope>NUCLEOTIDE SEQUENCE [LARGE SCALE GENOMIC DNA]</scope>
    <source>
        <strain evidence="2 3">KACC 19094</strain>
    </source>
</reference>
<keyword evidence="1" id="KW-0812">Transmembrane</keyword>
<name>A0ABY7TV53_9SPHN</name>
<dbReference type="EMBL" id="CP117417">
    <property type="protein sequence ID" value="WCT77137.1"/>
    <property type="molecule type" value="Genomic_DNA"/>
</dbReference>
<keyword evidence="1" id="KW-0472">Membrane</keyword>
<keyword evidence="3" id="KW-1185">Reference proteome</keyword>
<organism evidence="2 3">
    <name type="scientific">Novosphingobium humi</name>
    <dbReference type="NCBI Taxonomy" id="2282397"/>
    <lineage>
        <taxon>Bacteria</taxon>
        <taxon>Pseudomonadati</taxon>
        <taxon>Pseudomonadota</taxon>
        <taxon>Alphaproteobacteria</taxon>
        <taxon>Sphingomonadales</taxon>
        <taxon>Sphingomonadaceae</taxon>
        <taxon>Novosphingobium</taxon>
    </lineage>
</organism>
<proteinExistence type="predicted"/>
<keyword evidence="1" id="KW-1133">Transmembrane helix</keyword>
<protein>
    <submittedName>
        <fullName evidence="2">Uncharacterized protein</fullName>
    </submittedName>
</protein>
<accession>A0ABY7TV53</accession>
<sequence length="85" mass="9239">MKMDSVIGLSLAGAEGAVSNHQDNRVIKVQFQKRPHRGRIVPHQALTEADRFDGKYSPAVRLGVLAAGTVVTWMGVFGLARLLLN</sequence>
<evidence type="ECO:0000256" key="1">
    <source>
        <dbReference type="SAM" id="Phobius"/>
    </source>
</evidence>
<evidence type="ECO:0000313" key="3">
    <source>
        <dbReference type="Proteomes" id="UP001218231"/>
    </source>
</evidence>
<gene>
    <name evidence="2" type="ORF">PQ457_14615</name>
</gene>
<dbReference type="Proteomes" id="UP001218231">
    <property type="component" value="Chromosome"/>
</dbReference>
<feature type="transmembrane region" description="Helical" evidence="1">
    <location>
        <begin position="62"/>
        <end position="84"/>
    </location>
</feature>
<dbReference type="RefSeq" id="WP_273617526.1">
    <property type="nucleotide sequence ID" value="NZ_CP117417.1"/>
</dbReference>
<evidence type="ECO:0000313" key="2">
    <source>
        <dbReference type="EMBL" id="WCT77137.1"/>
    </source>
</evidence>